<evidence type="ECO:0000256" key="2">
    <source>
        <dbReference type="SAM" id="MobiDB-lite"/>
    </source>
</evidence>
<dbReference type="Gene3D" id="3.30.70.60">
    <property type="match status" value="1"/>
</dbReference>
<keyword evidence="3" id="KW-1133">Transmembrane helix</keyword>
<evidence type="ECO:0000256" key="1">
    <source>
        <dbReference type="SAM" id="Coils"/>
    </source>
</evidence>
<sequence length="206" mass="22994">MKELKKEKLEKVILILFLIFGLVYAYITVLFLPEWTVIQSSTSQLNAQENHYQELLSYQNNQSGLQEEITGLEAKVHQLNAQLPNRIDNPQLMVGLYTLAKQHSVIPQTLAFEQAQNKGTYQEMGMSFSCLGKTTDILTMIHDLQFGGSQRLAIKSISLTGTQQNTRADLKLTAYASLGSSGDSTQKPAFMNSSFGVDSPEKLFQP</sequence>
<dbReference type="InterPro" id="IPR007445">
    <property type="entry name" value="PilO"/>
</dbReference>
<feature type="compositionally biased region" description="Polar residues" evidence="2">
    <location>
        <begin position="181"/>
        <end position="196"/>
    </location>
</feature>
<accession>A0ABT8QNH2</accession>
<feature type="transmembrane region" description="Helical" evidence="3">
    <location>
        <begin position="12"/>
        <end position="32"/>
    </location>
</feature>
<gene>
    <name evidence="4" type="primary">pilO</name>
    <name evidence="4" type="ORF">M8H41_08460</name>
</gene>
<keyword evidence="3" id="KW-0472">Membrane</keyword>
<evidence type="ECO:0000313" key="4">
    <source>
        <dbReference type="EMBL" id="MDO0822883.1"/>
    </source>
</evidence>
<comment type="caution">
    <text evidence="4">The sequence shown here is derived from an EMBL/GenBank/DDBJ whole genome shotgun (WGS) entry which is preliminary data.</text>
</comment>
<keyword evidence="3" id="KW-0812">Transmembrane</keyword>
<dbReference type="Proteomes" id="UP001176021">
    <property type="component" value="Unassembled WGS sequence"/>
</dbReference>
<reference evidence="4" key="1">
    <citation type="submission" date="2022-05" db="EMBL/GenBank/DDBJ databases">
        <title>Expanded diversity of anoxic marine methylotrophy in a Black Sea sulfate reducing microorganism.</title>
        <authorList>
            <person name="Fischer P.Q."/>
            <person name="Stams A.J.M."/>
            <person name="Villanueva L."/>
            <person name="Sousa D.Z."/>
        </authorList>
    </citation>
    <scope>NUCLEOTIDE SEQUENCE</scope>
    <source>
        <strain evidence="4">P130</strain>
    </source>
</reference>
<dbReference type="Pfam" id="PF04350">
    <property type="entry name" value="PilO"/>
    <property type="match status" value="1"/>
</dbReference>
<feature type="coiled-coil region" evidence="1">
    <location>
        <begin position="55"/>
        <end position="82"/>
    </location>
</feature>
<keyword evidence="5" id="KW-1185">Reference proteome</keyword>
<protein>
    <submittedName>
        <fullName evidence="4">Type 4a pilus biogenesis protein PilO</fullName>
    </submittedName>
</protein>
<feature type="region of interest" description="Disordered" evidence="2">
    <location>
        <begin position="181"/>
        <end position="206"/>
    </location>
</feature>
<dbReference type="InterPro" id="IPR014717">
    <property type="entry name" value="Transl_elong_EF1B/ribsomal_bS6"/>
</dbReference>
<dbReference type="EMBL" id="JAMJEV010000006">
    <property type="protein sequence ID" value="MDO0822883.1"/>
    <property type="molecule type" value="Genomic_DNA"/>
</dbReference>
<evidence type="ECO:0000313" key="5">
    <source>
        <dbReference type="Proteomes" id="UP001176021"/>
    </source>
</evidence>
<proteinExistence type="predicted"/>
<dbReference type="RefSeq" id="WP_301999512.1">
    <property type="nucleotide sequence ID" value="NZ_JAMJEV010000006.1"/>
</dbReference>
<name>A0ABT8QNH2_9FIRM</name>
<evidence type="ECO:0000256" key="3">
    <source>
        <dbReference type="SAM" id="Phobius"/>
    </source>
</evidence>
<organism evidence="4 5">
    <name type="scientific">Desulfosporosinus nitroreducens</name>
    <dbReference type="NCBI Taxonomy" id="2018668"/>
    <lineage>
        <taxon>Bacteria</taxon>
        <taxon>Bacillati</taxon>
        <taxon>Bacillota</taxon>
        <taxon>Clostridia</taxon>
        <taxon>Eubacteriales</taxon>
        <taxon>Desulfitobacteriaceae</taxon>
        <taxon>Desulfosporosinus</taxon>
    </lineage>
</organism>
<keyword evidence="1" id="KW-0175">Coiled coil</keyword>